<dbReference type="Gene3D" id="3.30.950.30">
    <property type="entry name" value="Schlafen, AAA domain"/>
    <property type="match status" value="1"/>
</dbReference>
<name>A0A4R6IB69_9MOLU</name>
<dbReference type="AlphaFoldDB" id="A0A4R6IB69"/>
<dbReference type="Proteomes" id="UP000295518">
    <property type="component" value="Unassembled WGS sequence"/>
</dbReference>
<accession>A0A4R6IB69</accession>
<dbReference type="GO" id="GO:0003677">
    <property type="term" value="F:DNA binding"/>
    <property type="evidence" value="ECO:0007669"/>
    <property type="project" value="UniProtKB-KW"/>
</dbReference>
<feature type="domain" description="Schlafen AlbA-2" evidence="1">
    <location>
        <begin position="8"/>
        <end position="152"/>
    </location>
</feature>
<dbReference type="OrthoDB" id="399569at2"/>
<keyword evidence="3" id="KW-1185">Reference proteome</keyword>
<sequence length="382" mass="45164">MFQFNKSEDQDSEFKMLLPVSSRKWLKTLVGYLNSGKEGSIYFGVNDNGVAVGLQYFNSQSSLTTNVNEIHICLNSIEKCVDRTVIFIAEEIQKRITPELLPYYYSINVISKNPFVIELKSRRVTELVYGIKPQAGEEIKYYLRGGSQTRSLNFQEIEQLRQIRQKEINFQYLNSPIPYLAFQQLYNLISPQMKYKEFIKKSLYEEGFVVPGLNYWNYESYLLSDKSSAKVVINNFTNKLNDKYNHNKTIVENLSLPLLLFEVKSILSNLWDQVNEPNLLNELIENSILNNDYYDFANNSPTIEIFYDKITITHYDKFDKFEKYELNRRIVENNLYPNLLIYLRKNNILNYSNKKFKKLISKYGDKFYVCDRFSITFTVFYK</sequence>
<dbReference type="Pfam" id="PF04326">
    <property type="entry name" value="SLFN_AlbA_2"/>
    <property type="match status" value="1"/>
</dbReference>
<evidence type="ECO:0000259" key="1">
    <source>
        <dbReference type="Pfam" id="PF04326"/>
    </source>
</evidence>
<reference evidence="2 3" key="1">
    <citation type="submission" date="2019-03" db="EMBL/GenBank/DDBJ databases">
        <title>Genomic Encyclopedia of Archaeal and Bacterial Type Strains, Phase II (KMG-II): from individual species to whole genera.</title>
        <authorList>
            <person name="Goeker M."/>
        </authorList>
    </citation>
    <scope>NUCLEOTIDE SEQUENCE [LARGE SCALE GENOMIC DNA]</scope>
    <source>
        <strain evidence="2 3">ATCC 700618</strain>
    </source>
</reference>
<gene>
    <name evidence="2" type="ORF">EI74_0724</name>
</gene>
<dbReference type="InterPro" id="IPR038461">
    <property type="entry name" value="Schlafen_AlbA_2_dom_sf"/>
</dbReference>
<dbReference type="InterPro" id="IPR007421">
    <property type="entry name" value="Schlafen_AlbA_2_dom"/>
</dbReference>
<proteinExistence type="predicted"/>
<evidence type="ECO:0000313" key="3">
    <source>
        <dbReference type="Proteomes" id="UP000295518"/>
    </source>
</evidence>
<dbReference type="RefSeq" id="WP_094254874.1">
    <property type="nucleotide sequence ID" value="NZ_NNCE01000006.1"/>
</dbReference>
<evidence type="ECO:0000313" key="2">
    <source>
        <dbReference type="EMBL" id="TDO19453.1"/>
    </source>
</evidence>
<dbReference type="EMBL" id="SNWN01000014">
    <property type="protein sequence ID" value="TDO19453.1"/>
    <property type="molecule type" value="Genomic_DNA"/>
</dbReference>
<comment type="caution">
    <text evidence="2">The sequence shown here is derived from an EMBL/GenBank/DDBJ whole genome shotgun (WGS) entry which is preliminary data.</text>
</comment>
<keyword evidence="2" id="KW-0238">DNA-binding</keyword>
<protein>
    <submittedName>
        <fullName evidence="2">Putative DNA-binding protein</fullName>
    </submittedName>
</protein>
<organism evidence="2 3">
    <name type="scientific">Mycoplasma testudineum</name>
    <dbReference type="NCBI Taxonomy" id="244584"/>
    <lineage>
        <taxon>Bacteria</taxon>
        <taxon>Bacillati</taxon>
        <taxon>Mycoplasmatota</taxon>
        <taxon>Mollicutes</taxon>
        <taxon>Mycoplasmataceae</taxon>
        <taxon>Mycoplasma</taxon>
    </lineage>
</organism>